<dbReference type="InterPro" id="IPR016477">
    <property type="entry name" value="Fructo-/Ketosamine-3-kinase"/>
</dbReference>
<reference evidence="4 5" key="1">
    <citation type="submission" date="2024-03" db="EMBL/GenBank/DDBJ databases">
        <title>A high-quality draft genome sequence of Diaporthe vaccinii, a causative agent of upright dieback and viscid rot disease in cranberry plants.</title>
        <authorList>
            <person name="Sarrasin M."/>
            <person name="Lang B.F."/>
            <person name="Burger G."/>
        </authorList>
    </citation>
    <scope>NUCLEOTIDE SEQUENCE [LARGE SCALE GENOMIC DNA]</scope>
    <source>
        <strain evidence="4 5">IS7</strain>
    </source>
</reference>
<evidence type="ECO:0000256" key="2">
    <source>
        <dbReference type="ARBA" id="ARBA00048655"/>
    </source>
</evidence>
<dbReference type="EMBL" id="JBAWTH010000087">
    <property type="protein sequence ID" value="KAL2278427.1"/>
    <property type="molecule type" value="Genomic_DNA"/>
</dbReference>
<protein>
    <recommendedName>
        <fullName evidence="1">protein-ribulosamine 3-kinase</fullName>
        <ecNumber evidence="1">2.7.1.172</ecNumber>
    </recommendedName>
</protein>
<dbReference type="Pfam" id="PF03881">
    <property type="entry name" value="Fructosamin_kin"/>
    <property type="match status" value="1"/>
</dbReference>
<dbReference type="PIRSF" id="PIRSF006221">
    <property type="entry name" value="Ketosamine-3-kinase"/>
    <property type="match status" value="1"/>
</dbReference>
<proteinExistence type="inferred from homology"/>
<accession>A0ABR4E7M1</accession>
<name>A0ABR4E7M1_9PEZI</name>
<comment type="caution">
    <text evidence="4">The sequence shown here is derived from an EMBL/GenBank/DDBJ whole genome shotgun (WGS) entry which is preliminary data.</text>
</comment>
<keyword evidence="3" id="KW-0808">Transferase</keyword>
<dbReference type="EC" id="2.7.1.172" evidence="1"/>
<organism evidence="4 5">
    <name type="scientific">Diaporthe vaccinii</name>
    <dbReference type="NCBI Taxonomy" id="105482"/>
    <lineage>
        <taxon>Eukaryota</taxon>
        <taxon>Fungi</taxon>
        <taxon>Dikarya</taxon>
        <taxon>Ascomycota</taxon>
        <taxon>Pezizomycotina</taxon>
        <taxon>Sordariomycetes</taxon>
        <taxon>Sordariomycetidae</taxon>
        <taxon>Diaporthales</taxon>
        <taxon>Diaporthaceae</taxon>
        <taxon>Diaporthe</taxon>
        <taxon>Diaporthe eres species complex</taxon>
    </lineage>
</organism>
<keyword evidence="3" id="KW-0418">Kinase</keyword>
<evidence type="ECO:0000256" key="1">
    <source>
        <dbReference type="ARBA" id="ARBA00011961"/>
    </source>
</evidence>
<evidence type="ECO:0000313" key="4">
    <source>
        <dbReference type="EMBL" id="KAL2278427.1"/>
    </source>
</evidence>
<comment type="similarity">
    <text evidence="3">Belongs to the fructosamine kinase family.</text>
</comment>
<dbReference type="Gene3D" id="3.90.1200.10">
    <property type="match status" value="1"/>
</dbReference>
<keyword evidence="5" id="KW-1185">Reference proteome</keyword>
<dbReference type="InterPro" id="IPR011009">
    <property type="entry name" value="Kinase-like_dom_sf"/>
</dbReference>
<dbReference type="PANTHER" id="PTHR12149:SF8">
    <property type="entry name" value="PROTEIN-RIBULOSAMINE 3-KINASE"/>
    <property type="match status" value="1"/>
</dbReference>
<dbReference type="Proteomes" id="UP001600888">
    <property type="component" value="Unassembled WGS sequence"/>
</dbReference>
<gene>
    <name evidence="4" type="ORF">FJTKL_14518</name>
</gene>
<evidence type="ECO:0000313" key="5">
    <source>
        <dbReference type="Proteomes" id="UP001600888"/>
    </source>
</evidence>
<dbReference type="PANTHER" id="PTHR12149">
    <property type="entry name" value="FRUCTOSAMINE 3 KINASE-RELATED PROTEIN"/>
    <property type="match status" value="1"/>
</dbReference>
<dbReference type="SUPFAM" id="SSF56112">
    <property type="entry name" value="Protein kinase-like (PK-like)"/>
    <property type="match status" value="1"/>
</dbReference>
<sequence>MFAGEFTSLDRLHSLVPSSCPKPYGWGEYETNPGSYFIIMDFLYLIPELPEESKISHLISKIHQTTAGTSLEGKKFGFYLPTCHGKIAQPNEWDDNWARFYANLLDVFYKEDMKSNGPFAEYERAHKILLERTIPRLLGALQAEGCVLTPCLVPGDFWQENLGIDEEPGEPMLYDPSLFYGHNEFEIGMWRTITVPFAESYRKQYFLRIPPSQPAEECDDRNRLFFYHTSLSAHWPGVSEEVRARYVHLLTTQSVISPLQHLRFVNASLIRRLCRL</sequence>
<evidence type="ECO:0000256" key="3">
    <source>
        <dbReference type="PIRNR" id="PIRNR006221"/>
    </source>
</evidence>
<comment type="catalytic activity">
    <reaction evidence="2">
        <text>N(6)-D-ribulosyl-L-lysyl-[protein] + ATP = N(6)-(3-O-phospho-D-ribulosyl)-L-lysyl-[protein] + ADP + H(+)</text>
        <dbReference type="Rhea" id="RHEA:48432"/>
        <dbReference type="Rhea" id="RHEA-COMP:12103"/>
        <dbReference type="Rhea" id="RHEA-COMP:12104"/>
        <dbReference type="ChEBI" id="CHEBI:15378"/>
        <dbReference type="ChEBI" id="CHEBI:30616"/>
        <dbReference type="ChEBI" id="CHEBI:90418"/>
        <dbReference type="ChEBI" id="CHEBI:90420"/>
        <dbReference type="ChEBI" id="CHEBI:456216"/>
        <dbReference type="EC" id="2.7.1.172"/>
    </reaction>
    <physiologicalReaction direction="left-to-right" evidence="2">
        <dbReference type="Rhea" id="RHEA:48433"/>
    </physiologicalReaction>
</comment>